<reference evidence="1 3" key="1">
    <citation type="journal article" date="2008" name="Genome Biol.">
        <title>The genome sequence of the model ascomycete fungus Podospora anserina.</title>
        <authorList>
            <person name="Espagne E."/>
            <person name="Lespinet O."/>
            <person name="Malagnac F."/>
            <person name="Da Silva C."/>
            <person name="Jaillon O."/>
            <person name="Porcel B.M."/>
            <person name="Couloux A."/>
            <person name="Aury J.-M."/>
            <person name="Segurens B."/>
            <person name="Poulain J."/>
            <person name="Anthouard V."/>
            <person name="Grossetete S."/>
            <person name="Khalili H."/>
            <person name="Coppin E."/>
            <person name="Dequard-Chablat M."/>
            <person name="Picard M."/>
            <person name="Contamine V."/>
            <person name="Arnaise S."/>
            <person name="Bourdais A."/>
            <person name="Berteaux-Lecellier V."/>
            <person name="Gautheret D."/>
            <person name="de Vries R.P."/>
            <person name="Battaglia E."/>
            <person name="Coutinho P.M."/>
            <person name="Danchin E.G.J."/>
            <person name="Henrissat B."/>
            <person name="El Khoury R."/>
            <person name="Sainsard-Chanet A."/>
            <person name="Boivin A."/>
            <person name="Pinan-Lucarre B."/>
            <person name="Sellem C.H."/>
            <person name="Debuchy R."/>
            <person name="Wincker P."/>
            <person name="Weissenbach J."/>
            <person name="Silar P."/>
        </authorList>
    </citation>
    <scope>NUCLEOTIDE SEQUENCE [LARGE SCALE GENOMIC DNA]</scope>
    <source>
        <strain evidence="3">S / ATCC MYA-4624 / DSM 980 / FGSC 10383</strain>
        <strain evidence="1">S mat+</strain>
    </source>
</reference>
<name>B2AAP2_PODAN</name>
<dbReference type="RefSeq" id="XP_001912672.1">
    <property type="nucleotide sequence ID" value="XM_001912637.1"/>
</dbReference>
<dbReference type="KEGG" id="pan:PODANSg09721"/>
<evidence type="ECO:0000313" key="2">
    <source>
        <dbReference type="EMBL" id="CDP22795.1"/>
    </source>
</evidence>
<dbReference type="EMBL" id="FO904936">
    <property type="protein sequence ID" value="CDP22795.1"/>
    <property type="molecule type" value="Genomic_DNA"/>
</dbReference>
<keyword evidence="3" id="KW-1185">Reference proteome</keyword>
<dbReference type="OrthoDB" id="194358at2759"/>
<dbReference type="HOGENOM" id="CLU_1326869_0_0_1"/>
<evidence type="ECO:0000313" key="3">
    <source>
        <dbReference type="Proteomes" id="UP000001197"/>
    </source>
</evidence>
<accession>B2AAP2</accession>
<evidence type="ECO:0000313" key="1">
    <source>
        <dbReference type="EMBL" id="CAP60154.1"/>
    </source>
</evidence>
<organism evidence="1">
    <name type="scientific">Podospora anserina (strain S / ATCC MYA-4624 / DSM 980 / FGSC 10383)</name>
    <name type="common">Pleurage anserina</name>
    <dbReference type="NCBI Taxonomy" id="515849"/>
    <lineage>
        <taxon>Eukaryota</taxon>
        <taxon>Fungi</taxon>
        <taxon>Dikarya</taxon>
        <taxon>Ascomycota</taxon>
        <taxon>Pezizomycotina</taxon>
        <taxon>Sordariomycetes</taxon>
        <taxon>Sordariomycetidae</taxon>
        <taxon>Sordariales</taxon>
        <taxon>Podosporaceae</taxon>
        <taxon>Podospora</taxon>
        <taxon>Podospora anserina</taxon>
    </lineage>
</organism>
<sequence>MYRLHNATDRRDKLFALLGMCADEFLGEERMPNYQAPWETLPGSVVRYLFGTQATVTIVTAKDMVIIRNKGTIIGQLTSVEDMVGADNRKLVLIAWSSMNSSKQTTSRWVVPATTVVEPGDWLCSIEGVQKPVILRLQGYYFLVIMSTTPDNFDAPRDLSLQNLNLQHDSLIVWNWRHTPEKTQQTLKKKFPITANTEARNRRRAKF</sequence>
<dbReference type="GeneID" id="6197229"/>
<gene>
    <name evidence="1" type="ORF">PODANS_1_4700</name>
</gene>
<reference evidence="1" key="2">
    <citation type="submission" date="2008-07" db="EMBL/GenBank/DDBJ databases">
        <authorList>
            <person name="Genoscope - CEA"/>
        </authorList>
    </citation>
    <scope>NUCLEOTIDE SEQUENCE</scope>
    <source>
        <strain evidence="1">S mat+</strain>
    </source>
</reference>
<proteinExistence type="predicted"/>
<reference evidence="3" key="3">
    <citation type="journal article" date="2014" name="Genetics">
        <title>Maintaining two mating types: Structure of the mating type locus and its role in heterokaryosis in Podospora anserina.</title>
        <authorList>
            <person name="Grognet P."/>
            <person name="Bidard F."/>
            <person name="Kuchly C."/>
            <person name="Tong L.C.H."/>
            <person name="Coppin E."/>
            <person name="Benkhali J.A."/>
            <person name="Couloux A."/>
            <person name="Wincker P."/>
            <person name="Debuchy R."/>
            <person name="Silar P."/>
        </authorList>
    </citation>
    <scope>GENOME REANNOTATION</scope>
    <source>
        <strain evidence="3">S / ATCC MYA-4624 / DSM 980 / FGSC 10383</strain>
    </source>
</reference>
<protein>
    <submittedName>
        <fullName evidence="1">Podospora anserina S mat+ genomic DNA chromosome 1, supercontig 1</fullName>
    </submittedName>
</protein>
<reference evidence="2" key="4">
    <citation type="submission" date="2015-04" db="EMBL/GenBank/DDBJ databases">
        <title>Maintaining two mating types: Structure of the mating type locus and its role in heterokaryosis in Podospora anserina.</title>
        <authorList>
            <person name="Grognet P."/>
            <person name="Bidard F."/>
            <person name="Kuchly C."/>
            <person name="Chan Ho Tong L."/>
            <person name="Coppin E."/>
            <person name="Ait Benkhali J."/>
            <person name="Couloux A."/>
            <person name="Wincker P."/>
            <person name="Debuchy R."/>
            <person name="Silar P."/>
        </authorList>
    </citation>
    <scope>NUCLEOTIDE SEQUENCE</scope>
</reference>
<dbReference type="EMBL" id="CU633438">
    <property type="protein sequence ID" value="CAP60154.1"/>
    <property type="molecule type" value="Genomic_DNA"/>
</dbReference>
<dbReference type="Proteomes" id="UP000001197">
    <property type="component" value="Chromosome 1"/>
</dbReference>
<dbReference type="VEuPathDB" id="FungiDB:PODANS_1_4700"/>
<dbReference type="AlphaFoldDB" id="B2AAP2"/>